<feature type="domain" description="Ig-like" evidence="1">
    <location>
        <begin position="1"/>
        <end position="87"/>
    </location>
</feature>
<dbReference type="EMBL" id="CAAALY010259895">
    <property type="protein sequence ID" value="VEL39045.1"/>
    <property type="molecule type" value="Genomic_DNA"/>
</dbReference>
<comment type="caution">
    <text evidence="2">The sequence shown here is derived from an EMBL/GenBank/DDBJ whole genome shotgun (WGS) entry which is preliminary data.</text>
</comment>
<evidence type="ECO:0000313" key="2">
    <source>
        <dbReference type="EMBL" id="VEL39045.1"/>
    </source>
</evidence>
<dbReference type="SMART" id="SM00408">
    <property type="entry name" value="IGc2"/>
    <property type="match status" value="1"/>
</dbReference>
<protein>
    <recommendedName>
        <fullName evidence="1">Ig-like domain-containing protein</fullName>
    </recommendedName>
</protein>
<gene>
    <name evidence="2" type="ORF">PXEA_LOCUS32485</name>
</gene>
<evidence type="ECO:0000259" key="1">
    <source>
        <dbReference type="PROSITE" id="PS50835"/>
    </source>
</evidence>
<proteinExistence type="predicted"/>
<dbReference type="InterPro" id="IPR013783">
    <property type="entry name" value="Ig-like_fold"/>
</dbReference>
<dbReference type="InterPro" id="IPR036179">
    <property type="entry name" value="Ig-like_dom_sf"/>
</dbReference>
<dbReference type="SUPFAM" id="SSF48726">
    <property type="entry name" value="Immunoglobulin"/>
    <property type="match status" value="1"/>
</dbReference>
<dbReference type="Proteomes" id="UP000784294">
    <property type="component" value="Unassembled WGS sequence"/>
</dbReference>
<sequence>MECIVNGYPDPDLYWYTGVYHPEENNQFLVTNDRYELWKMRSYGSVGMNLTARFSALFQVTDVISILTIRNVRYGDYGNYSCRAENNYGSHFVVVNLFCKHRHLPALNASIRPSFHAEFRGLFWHSVVLETFISHETA</sequence>
<dbReference type="InterPro" id="IPR003598">
    <property type="entry name" value="Ig_sub2"/>
</dbReference>
<dbReference type="CDD" id="cd00096">
    <property type="entry name" value="Ig"/>
    <property type="match status" value="1"/>
</dbReference>
<evidence type="ECO:0000313" key="3">
    <source>
        <dbReference type="Proteomes" id="UP000784294"/>
    </source>
</evidence>
<accession>A0A448XKU3</accession>
<reference evidence="2" key="1">
    <citation type="submission" date="2018-11" db="EMBL/GenBank/DDBJ databases">
        <authorList>
            <consortium name="Pathogen Informatics"/>
        </authorList>
    </citation>
    <scope>NUCLEOTIDE SEQUENCE</scope>
</reference>
<organism evidence="2 3">
    <name type="scientific">Protopolystoma xenopodis</name>
    <dbReference type="NCBI Taxonomy" id="117903"/>
    <lineage>
        <taxon>Eukaryota</taxon>
        <taxon>Metazoa</taxon>
        <taxon>Spiralia</taxon>
        <taxon>Lophotrochozoa</taxon>
        <taxon>Platyhelminthes</taxon>
        <taxon>Monogenea</taxon>
        <taxon>Polyopisthocotylea</taxon>
        <taxon>Polystomatidea</taxon>
        <taxon>Polystomatidae</taxon>
        <taxon>Protopolystoma</taxon>
    </lineage>
</organism>
<name>A0A448XKU3_9PLAT</name>
<dbReference type="OrthoDB" id="9972932at2759"/>
<dbReference type="InterPro" id="IPR007110">
    <property type="entry name" value="Ig-like_dom"/>
</dbReference>
<dbReference type="PROSITE" id="PS50835">
    <property type="entry name" value="IG_LIKE"/>
    <property type="match status" value="1"/>
</dbReference>
<dbReference type="Pfam" id="PF13927">
    <property type="entry name" value="Ig_3"/>
    <property type="match status" value="1"/>
</dbReference>
<dbReference type="Gene3D" id="2.60.40.10">
    <property type="entry name" value="Immunoglobulins"/>
    <property type="match status" value="1"/>
</dbReference>
<keyword evidence="3" id="KW-1185">Reference proteome</keyword>
<dbReference type="AlphaFoldDB" id="A0A448XKU3"/>